<dbReference type="PANTHER" id="PTHR21562">
    <property type="entry name" value="NOTUM-RELATED"/>
    <property type="match status" value="1"/>
</dbReference>
<evidence type="ECO:0000256" key="2">
    <source>
        <dbReference type="ARBA" id="ARBA00004191"/>
    </source>
</evidence>
<sequence length="398" mass="44688">MKALWVYASLGFVLVNWVHGLERWNVSNGSLVSNPLLVGLTLIQSAAAQGAVCLDGSLPGYHLHPGYGSGANSWLVNLEGGGWCGDVSSCVSRKTNRRGSSNYMEKEIPFTGILSDKREENPDFYNWNRVKVRYCDGASFTGEGHNRAAGLFFRGQRIYVAAMQELMQRGMRNADQALLAGCSAGGSLPYNTAMNSEHYFQEARESSVLQMRACSSTRRTLRSFFGDIVNLQHSARSLPTSCTSRMDAISCFFPQNVLPNIQTPLFILNTAYDVWQLQQSLAPKTVDPQGRWAKCRRNHLFCDTNQINFLQGFRNEMLNYLKGFSTSRQNGLFINSCFAHCQMERQDTWYASNSPLIENKRVATAVGDWYFERTLVKAIDCAYPCDRTCHNLVFKTSN</sequence>
<protein>
    <recommendedName>
        <fullName evidence="5">Pectin acetylesterase</fullName>
        <ecNumber evidence="5">3.1.1.-</ecNumber>
    </recommendedName>
</protein>
<dbReference type="PANTHER" id="PTHR21562:SF5">
    <property type="entry name" value="PECTIN ACETYLESTERASE 12"/>
    <property type="match status" value="1"/>
</dbReference>
<feature type="chain" id="PRO_5028525179" description="Pectin acetylesterase" evidence="5">
    <location>
        <begin position="21"/>
        <end position="398"/>
    </location>
</feature>
<dbReference type="InterPro" id="IPR004963">
    <property type="entry name" value="PAE/NOTUM"/>
</dbReference>
<evidence type="ECO:0000256" key="1">
    <source>
        <dbReference type="ARBA" id="ARBA00003534"/>
    </source>
</evidence>
<comment type="similarity">
    <text evidence="3 5">Belongs to the pectinacetylesterase family.</text>
</comment>
<evidence type="ECO:0000256" key="4">
    <source>
        <dbReference type="ARBA" id="ARBA00022512"/>
    </source>
</evidence>
<dbReference type="GO" id="GO:0052793">
    <property type="term" value="F:pectin acetylesterase activity"/>
    <property type="evidence" value="ECO:0007669"/>
    <property type="project" value="TreeGrafter"/>
</dbReference>
<dbReference type="GO" id="GO:0009505">
    <property type="term" value="C:plant-type cell wall"/>
    <property type="evidence" value="ECO:0007669"/>
    <property type="project" value="TreeGrafter"/>
</dbReference>
<evidence type="ECO:0000256" key="3">
    <source>
        <dbReference type="ARBA" id="ARBA00005784"/>
    </source>
</evidence>
<keyword evidence="4 5" id="KW-0134">Cell wall</keyword>
<dbReference type="EC" id="3.1.1.-" evidence="5"/>
<evidence type="ECO:0000256" key="5">
    <source>
        <dbReference type="RuleBase" id="RU363114"/>
    </source>
</evidence>
<dbReference type="EMBL" id="LR862151">
    <property type="protein sequence ID" value="CAD1833782.1"/>
    <property type="molecule type" value="Genomic_DNA"/>
</dbReference>
<comment type="subcellular location">
    <subcellularLocation>
        <location evidence="2 5">Secreted</location>
        <location evidence="2 5">Cell wall</location>
    </subcellularLocation>
</comment>
<accession>A0A6V7PSE8</accession>
<dbReference type="AlphaFoldDB" id="A0A6V7PSE8"/>
<keyword evidence="5" id="KW-0732">Signal</keyword>
<dbReference type="GO" id="GO:0071555">
    <property type="term" value="P:cell wall organization"/>
    <property type="evidence" value="ECO:0007669"/>
    <property type="project" value="UniProtKB-KW"/>
</dbReference>
<evidence type="ECO:0000313" key="6">
    <source>
        <dbReference type="EMBL" id="CAD1833782.1"/>
    </source>
</evidence>
<reference evidence="6" key="1">
    <citation type="submission" date="2020-07" db="EMBL/GenBank/DDBJ databases">
        <authorList>
            <person name="Lin J."/>
        </authorList>
    </citation>
    <scope>NUCLEOTIDE SEQUENCE</scope>
</reference>
<keyword evidence="5" id="KW-0961">Cell wall biogenesis/degradation</keyword>
<proteinExistence type="inferred from homology"/>
<name>A0A6V7PSE8_ANACO</name>
<feature type="signal peptide" evidence="5">
    <location>
        <begin position="1"/>
        <end position="20"/>
    </location>
</feature>
<keyword evidence="5" id="KW-0378">Hydrolase</keyword>
<gene>
    <name evidence="6" type="ORF">CB5_LOCUS16993</name>
</gene>
<keyword evidence="5" id="KW-0964">Secreted</keyword>
<comment type="function">
    <text evidence="1 5">Hydrolyzes acetyl esters in homogalacturonan regions of pectin. In type I primary cell wall, galacturonic acid residues of pectin can be acetylated at the O-2 and O-3 positions. Decreasing the degree of acetylation of pectin gels in vitro alters their physical properties.</text>
</comment>
<dbReference type="Pfam" id="PF03283">
    <property type="entry name" value="PAE"/>
    <property type="match status" value="1"/>
</dbReference>
<organism evidence="6">
    <name type="scientific">Ananas comosus var. bracteatus</name>
    <name type="common">red pineapple</name>
    <dbReference type="NCBI Taxonomy" id="296719"/>
    <lineage>
        <taxon>Eukaryota</taxon>
        <taxon>Viridiplantae</taxon>
        <taxon>Streptophyta</taxon>
        <taxon>Embryophyta</taxon>
        <taxon>Tracheophyta</taxon>
        <taxon>Spermatophyta</taxon>
        <taxon>Magnoliopsida</taxon>
        <taxon>Liliopsida</taxon>
        <taxon>Poales</taxon>
        <taxon>Bromeliaceae</taxon>
        <taxon>Bromelioideae</taxon>
        <taxon>Ananas</taxon>
    </lineage>
</organism>